<dbReference type="InterPro" id="IPR029063">
    <property type="entry name" value="SAM-dependent_MTases_sf"/>
</dbReference>
<dbReference type="InterPro" id="IPR007848">
    <property type="entry name" value="Small_mtfrase_dom"/>
</dbReference>
<dbReference type="AlphaFoldDB" id="A0A1Y1I4N8"/>
<name>A0A1Y1I4N8_KLENI</name>
<keyword evidence="2 5" id="KW-0808">Transferase</keyword>
<evidence type="ECO:0000256" key="3">
    <source>
        <dbReference type="ARBA" id="ARBA00022691"/>
    </source>
</evidence>
<dbReference type="InterPro" id="IPR004556">
    <property type="entry name" value="HemK-like"/>
</dbReference>
<keyword evidence="6" id="KW-1185">Reference proteome</keyword>
<dbReference type="GO" id="GO:0003676">
    <property type="term" value="F:nucleic acid binding"/>
    <property type="evidence" value="ECO:0007669"/>
    <property type="project" value="InterPro"/>
</dbReference>
<dbReference type="PROSITE" id="PS00092">
    <property type="entry name" value="N6_MTASE"/>
    <property type="match status" value="1"/>
</dbReference>
<dbReference type="InterPro" id="IPR002052">
    <property type="entry name" value="DNA_methylase_N6_adenine_CS"/>
</dbReference>
<dbReference type="CDD" id="cd02440">
    <property type="entry name" value="AdoMet_MTases"/>
    <property type="match status" value="1"/>
</dbReference>
<sequence>MATSLQSIGSETACKSDQTEIALIRPLFERPAVHEANVASIRHFNEWACEKVAAVGDRFSEEDNGPTSGELTREVDWLLDDAVAAMDTDDEPKTPATWRALSRRIRDGSAKPSTTIFLRASISELERLWSSRLEQRVPFQYLVASAHWRDLVLAVQPGVLIPRPETELLIDFAEEALKADPSLGQGPWADLGTGSGALAIALARSFPASAIYAVDKSPTAIAVSRHNVQRYGLQARVHVRPGSWFEPLADVSGRYAGVLSNPPYIPAENLARLQKEVGAHEPRLALDGGAGEGLEAFAAICRGAGGALRPGGFLGLETNGWGQAERVASMIERSGGFGELFSYRRLWSGQEYRRLRSGQEYRRLRSGKVASTSWNETKLCPLPVASSSEGQPRTARSCSLRFGSFSKRRDLSLPVEFRSSLVNPTLSMLCCSSSAEAN</sequence>
<dbReference type="Gene3D" id="3.40.50.150">
    <property type="entry name" value="Vaccinia Virus protein VP39"/>
    <property type="match status" value="1"/>
</dbReference>
<reference evidence="5 6" key="1">
    <citation type="journal article" date="2014" name="Nat. Commun.">
        <title>Klebsormidium flaccidum genome reveals primary factors for plant terrestrial adaptation.</title>
        <authorList>
            <person name="Hori K."/>
            <person name="Maruyama F."/>
            <person name="Fujisawa T."/>
            <person name="Togashi T."/>
            <person name="Yamamoto N."/>
            <person name="Seo M."/>
            <person name="Sato S."/>
            <person name="Yamada T."/>
            <person name="Mori H."/>
            <person name="Tajima N."/>
            <person name="Moriyama T."/>
            <person name="Ikeuchi M."/>
            <person name="Watanabe M."/>
            <person name="Wada H."/>
            <person name="Kobayashi K."/>
            <person name="Saito M."/>
            <person name="Masuda T."/>
            <person name="Sasaki-Sekimoto Y."/>
            <person name="Mashiguchi K."/>
            <person name="Awai K."/>
            <person name="Shimojima M."/>
            <person name="Masuda S."/>
            <person name="Iwai M."/>
            <person name="Nobusawa T."/>
            <person name="Narise T."/>
            <person name="Kondo S."/>
            <person name="Saito H."/>
            <person name="Sato R."/>
            <person name="Murakawa M."/>
            <person name="Ihara Y."/>
            <person name="Oshima-Yamada Y."/>
            <person name="Ohtaka K."/>
            <person name="Satoh M."/>
            <person name="Sonobe K."/>
            <person name="Ishii M."/>
            <person name="Ohtani R."/>
            <person name="Kanamori-Sato M."/>
            <person name="Honoki R."/>
            <person name="Miyazaki D."/>
            <person name="Mochizuki H."/>
            <person name="Umetsu J."/>
            <person name="Higashi K."/>
            <person name="Shibata D."/>
            <person name="Kamiya Y."/>
            <person name="Sato N."/>
            <person name="Nakamura Y."/>
            <person name="Tabata S."/>
            <person name="Ida S."/>
            <person name="Kurokawa K."/>
            <person name="Ohta H."/>
        </authorList>
    </citation>
    <scope>NUCLEOTIDE SEQUENCE [LARGE SCALE GENOMIC DNA]</scope>
    <source>
        <strain evidence="5 6">NIES-2285</strain>
    </source>
</reference>
<dbReference type="OMA" id="CDGAVSM"/>
<evidence type="ECO:0000313" key="5">
    <source>
        <dbReference type="EMBL" id="GAQ85905.1"/>
    </source>
</evidence>
<dbReference type="OrthoDB" id="269872at2759"/>
<dbReference type="SUPFAM" id="SSF53335">
    <property type="entry name" value="S-adenosyl-L-methionine-dependent methyltransferases"/>
    <property type="match status" value="1"/>
</dbReference>
<dbReference type="STRING" id="105231.A0A1Y1I4N8"/>
<dbReference type="Pfam" id="PF05175">
    <property type="entry name" value="MTS"/>
    <property type="match status" value="1"/>
</dbReference>
<dbReference type="InterPro" id="IPR052663">
    <property type="entry name" value="RF_glutamine_MTase_cyano"/>
</dbReference>
<gene>
    <name evidence="5" type="ORF">KFL_002600130</name>
</gene>
<organism evidence="5 6">
    <name type="scientific">Klebsormidium nitens</name>
    <name type="common">Green alga</name>
    <name type="synonym">Ulothrix nitens</name>
    <dbReference type="NCBI Taxonomy" id="105231"/>
    <lineage>
        <taxon>Eukaryota</taxon>
        <taxon>Viridiplantae</taxon>
        <taxon>Streptophyta</taxon>
        <taxon>Klebsormidiophyceae</taxon>
        <taxon>Klebsormidiales</taxon>
        <taxon>Klebsormidiaceae</taxon>
        <taxon>Klebsormidium</taxon>
    </lineage>
</organism>
<proteinExistence type="predicted"/>
<dbReference type="Proteomes" id="UP000054558">
    <property type="component" value="Unassembled WGS sequence"/>
</dbReference>
<keyword evidence="1 5" id="KW-0489">Methyltransferase</keyword>
<dbReference type="GO" id="GO:0032259">
    <property type="term" value="P:methylation"/>
    <property type="evidence" value="ECO:0007669"/>
    <property type="project" value="UniProtKB-KW"/>
</dbReference>
<dbReference type="EMBL" id="DF237209">
    <property type="protein sequence ID" value="GAQ85905.1"/>
    <property type="molecule type" value="Genomic_DNA"/>
</dbReference>
<dbReference type="PANTHER" id="PTHR47441:SF3">
    <property type="entry name" value="RELEASE FACTOR GLUTAMINE METHYLTRANSFERASE"/>
    <property type="match status" value="1"/>
</dbReference>
<evidence type="ECO:0000256" key="2">
    <source>
        <dbReference type="ARBA" id="ARBA00022679"/>
    </source>
</evidence>
<evidence type="ECO:0000256" key="1">
    <source>
        <dbReference type="ARBA" id="ARBA00022603"/>
    </source>
</evidence>
<feature type="domain" description="Methyltransferase small" evidence="4">
    <location>
        <begin position="185"/>
        <end position="265"/>
    </location>
</feature>
<dbReference type="PANTHER" id="PTHR47441">
    <property type="match status" value="1"/>
</dbReference>
<keyword evidence="3" id="KW-0949">S-adenosyl-L-methionine</keyword>
<evidence type="ECO:0000313" key="6">
    <source>
        <dbReference type="Proteomes" id="UP000054558"/>
    </source>
</evidence>
<evidence type="ECO:0000259" key="4">
    <source>
        <dbReference type="Pfam" id="PF05175"/>
    </source>
</evidence>
<dbReference type="NCBIfam" id="TIGR00536">
    <property type="entry name" value="hemK_fam"/>
    <property type="match status" value="1"/>
</dbReference>
<dbReference type="GO" id="GO:0008276">
    <property type="term" value="F:protein methyltransferase activity"/>
    <property type="evidence" value="ECO:0007669"/>
    <property type="project" value="InterPro"/>
</dbReference>
<protein>
    <submittedName>
        <fullName evidence="5">Methyltransferases</fullName>
    </submittedName>
</protein>
<accession>A0A1Y1I4N8</accession>
<dbReference type="GO" id="GO:0008757">
    <property type="term" value="F:S-adenosylmethionine-dependent methyltransferase activity"/>
    <property type="evidence" value="ECO:0007669"/>
    <property type="project" value="UniProtKB-ARBA"/>
</dbReference>